<dbReference type="GO" id="GO:0016020">
    <property type="term" value="C:membrane"/>
    <property type="evidence" value="ECO:0007669"/>
    <property type="project" value="UniProtKB-SubCell"/>
</dbReference>
<comment type="subcellular location">
    <subcellularLocation>
        <location evidence="1">Membrane</location>
        <topology evidence="1">Multi-pass membrane protein</topology>
    </subcellularLocation>
</comment>
<dbReference type="SUPFAM" id="SSF53850">
    <property type="entry name" value="Periplasmic binding protein-like II"/>
    <property type="match status" value="1"/>
</dbReference>
<evidence type="ECO:0000256" key="10">
    <source>
        <dbReference type="ARBA" id="ARBA00023180"/>
    </source>
</evidence>
<dbReference type="InterPro" id="IPR001320">
    <property type="entry name" value="Iontro_rcpt_C"/>
</dbReference>
<keyword evidence="18" id="KW-1185">Reference proteome</keyword>
<keyword evidence="11" id="KW-1071">Ligand-gated ion channel</keyword>
<evidence type="ECO:0000256" key="3">
    <source>
        <dbReference type="ARBA" id="ARBA00022448"/>
    </source>
</evidence>
<name>A0A8T0T4Y1_PANVG</name>
<proteinExistence type="inferred from homology"/>
<keyword evidence="9" id="KW-0675">Receptor</keyword>
<evidence type="ECO:0000256" key="7">
    <source>
        <dbReference type="ARBA" id="ARBA00023065"/>
    </source>
</evidence>
<evidence type="ECO:0000256" key="13">
    <source>
        <dbReference type="SAM" id="MobiDB-lite"/>
    </source>
</evidence>
<evidence type="ECO:0000256" key="1">
    <source>
        <dbReference type="ARBA" id="ARBA00004141"/>
    </source>
</evidence>
<dbReference type="EMBL" id="CM029044">
    <property type="protein sequence ID" value="KAG2604738.1"/>
    <property type="molecule type" value="Genomic_DNA"/>
</dbReference>
<dbReference type="AlphaFoldDB" id="A0A8T0T4Y1"/>
<feature type="transmembrane region" description="Helical" evidence="14">
    <location>
        <begin position="278"/>
        <end position="296"/>
    </location>
</feature>
<accession>A0A8T0T4Y1</accession>
<dbReference type="OrthoDB" id="5984008at2759"/>
<keyword evidence="12" id="KW-0407">Ion channel</keyword>
<feature type="domain" description="Ionotropic glutamate receptor C-terminal" evidence="16">
    <location>
        <begin position="107"/>
        <end position="439"/>
    </location>
</feature>
<keyword evidence="10" id="KW-0325">Glycoprotein</keyword>
<evidence type="ECO:0000256" key="4">
    <source>
        <dbReference type="ARBA" id="ARBA00022692"/>
    </source>
</evidence>
<dbReference type="Pfam" id="PF00060">
    <property type="entry name" value="Lig_chan"/>
    <property type="match status" value="1"/>
</dbReference>
<comment type="caution">
    <text evidence="17">The sequence shown here is derived from an EMBL/GenBank/DDBJ whole genome shotgun (WGS) entry which is preliminary data.</text>
</comment>
<dbReference type="PANTHER" id="PTHR18966">
    <property type="entry name" value="IONOTROPIC GLUTAMATE RECEPTOR"/>
    <property type="match status" value="1"/>
</dbReference>
<reference evidence="17" key="1">
    <citation type="submission" date="2020-05" db="EMBL/GenBank/DDBJ databases">
        <title>WGS assembly of Panicum virgatum.</title>
        <authorList>
            <person name="Lovell J.T."/>
            <person name="Jenkins J."/>
            <person name="Shu S."/>
            <person name="Juenger T.E."/>
            <person name="Schmutz J."/>
        </authorList>
    </citation>
    <scope>NUCLEOTIDE SEQUENCE</scope>
    <source>
        <strain evidence="17">AP13</strain>
    </source>
</reference>
<dbReference type="InterPro" id="IPR019594">
    <property type="entry name" value="Glu/Gly-bd"/>
</dbReference>
<keyword evidence="8 14" id="KW-0472">Membrane</keyword>
<evidence type="ECO:0000313" key="18">
    <source>
        <dbReference type="Proteomes" id="UP000823388"/>
    </source>
</evidence>
<evidence type="ECO:0000256" key="8">
    <source>
        <dbReference type="ARBA" id="ARBA00023136"/>
    </source>
</evidence>
<dbReference type="Gene3D" id="3.40.190.10">
    <property type="entry name" value="Periplasmic binding protein-like II"/>
    <property type="match status" value="1"/>
</dbReference>
<keyword evidence="3" id="KW-0813">Transport</keyword>
<evidence type="ECO:0000313" key="17">
    <source>
        <dbReference type="EMBL" id="KAG2604738.1"/>
    </source>
</evidence>
<feature type="chain" id="PRO_5035714364" description="Ionotropic glutamate receptor C-terminal domain-containing protein" evidence="15">
    <location>
        <begin position="34"/>
        <end position="583"/>
    </location>
</feature>
<dbReference type="Proteomes" id="UP000823388">
    <property type="component" value="Chromosome 4N"/>
</dbReference>
<gene>
    <name evidence="17" type="ORF">PVAP13_4NG145845</name>
</gene>
<evidence type="ECO:0000256" key="6">
    <source>
        <dbReference type="ARBA" id="ARBA00022989"/>
    </source>
</evidence>
<dbReference type="Pfam" id="PF10613">
    <property type="entry name" value="Lig_chan-Glu_bd"/>
    <property type="match status" value="1"/>
</dbReference>
<feature type="transmembrane region" description="Helical" evidence="14">
    <location>
        <begin position="247"/>
        <end position="266"/>
    </location>
</feature>
<evidence type="ECO:0000256" key="15">
    <source>
        <dbReference type="SAM" id="SignalP"/>
    </source>
</evidence>
<evidence type="ECO:0000256" key="14">
    <source>
        <dbReference type="SAM" id="Phobius"/>
    </source>
</evidence>
<protein>
    <recommendedName>
        <fullName evidence="16">Ionotropic glutamate receptor C-terminal domain-containing protein</fullName>
    </recommendedName>
</protein>
<evidence type="ECO:0000256" key="12">
    <source>
        <dbReference type="ARBA" id="ARBA00023303"/>
    </source>
</evidence>
<evidence type="ECO:0000256" key="5">
    <source>
        <dbReference type="ARBA" id="ARBA00022729"/>
    </source>
</evidence>
<sequence>MGDRTRRCGCWFTVIVALLIVVILLAATRGASAAARRAGVLDDDMMLASSPGTSRSHGAGVSMATGEAAYLMAALHASGSGSRRDATTIDQLRKCAEATAVPRISVKLIIAVPLKHTFKDFVNVAIDIFRAALDKLQSPPSYELCAFEGTYDELVGNVSERVFDGAVGDVTITDERAKIVDFTMPYAPSGVSLLVLADNDSKPAIQWIFLKPLTKELWLTTVGFFFFTGFVVWVIEWPRNNPVYQGSSVAQFSTASYFAFSTLTFSHGQIITSPLSKVVVVIWCFAVLVLVQSYTANLSSMLTAKRLRPSVTGLDQLVSNGDNIGYQEGAFVKSFLISKGAKDDKLRTFTNQTEYAEALRKGSKKGGVSAIMDEIPYLTYFLSDKNNKEFEMGECLYKTPGLAFVFPRGCPLVHDLSIAILNLTAGKESTRIEQEWLGSAAQLKGDNSPIADSTPLTLRSFSGLFVITGSVSASMTVISIARSVYAKYSRARGSLPQDENGGSVRHGEFRALQNDTGNGFMPDQLLHLEVRDSSSQNAHGSGGSTTGDEEAGPVQGSMPNGSVPEVRIQIEMSDTGHGVGRGL</sequence>
<evidence type="ECO:0000256" key="9">
    <source>
        <dbReference type="ARBA" id="ARBA00023170"/>
    </source>
</evidence>
<dbReference type="GO" id="GO:0015276">
    <property type="term" value="F:ligand-gated monoatomic ion channel activity"/>
    <property type="evidence" value="ECO:0007669"/>
    <property type="project" value="InterPro"/>
</dbReference>
<dbReference type="InterPro" id="IPR015683">
    <property type="entry name" value="Ionotropic_Glu_rcpt"/>
</dbReference>
<dbReference type="Gene3D" id="1.10.287.70">
    <property type="match status" value="1"/>
</dbReference>
<feature type="transmembrane region" description="Helical" evidence="14">
    <location>
        <begin position="217"/>
        <end position="235"/>
    </location>
</feature>
<dbReference type="FunFam" id="1.10.287.70:FF:000037">
    <property type="entry name" value="Glutamate receptor"/>
    <property type="match status" value="1"/>
</dbReference>
<comment type="similarity">
    <text evidence="2">Belongs to the glutamate-gated ion channel (TC 1.A.10.1) family.</text>
</comment>
<keyword evidence="6 14" id="KW-1133">Transmembrane helix</keyword>
<feature type="signal peptide" evidence="15">
    <location>
        <begin position="1"/>
        <end position="33"/>
    </location>
</feature>
<keyword evidence="7" id="KW-0406">Ion transport</keyword>
<evidence type="ECO:0000256" key="11">
    <source>
        <dbReference type="ARBA" id="ARBA00023286"/>
    </source>
</evidence>
<evidence type="ECO:0000256" key="2">
    <source>
        <dbReference type="ARBA" id="ARBA00008685"/>
    </source>
</evidence>
<keyword evidence="5 15" id="KW-0732">Signal</keyword>
<keyword evidence="4 14" id="KW-0812">Transmembrane</keyword>
<dbReference type="SUPFAM" id="SSF81324">
    <property type="entry name" value="Voltage-gated potassium channels"/>
    <property type="match status" value="1"/>
</dbReference>
<dbReference type="SMART" id="SM00079">
    <property type="entry name" value="PBPe"/>
    <property type="match status" value="1"/>
</dbReference>
<organism evidence="17 18">
    <name type="scientific">Panicum virgatum</name>
    <name type="common">Blackwell switchgrass</name>
    <dbReference type="NCBI Taxonomy" id="38727"/>
    <lineage>
        <taxon>Eukaryota</taxon>
        <taxon>Viridiplantae</taxon>
        <taxon>Streptophyta</taxon>
        <taxon>Embryophyta</taxon>
        <taxon>Tracheophyta</taxon>
        <taxon>Spermatophyta</taxon>
        <taxon>Magnoliopsida</taxon>
        <taxon>Liliopsida</taxon>
        <taxon>Poales</taxon>
        <taxon>Poaceae</taxon>
        <taxon>PACMAD clade</taxon>
        <taxon>Panicoideae</taxon>
        <taxon>Panicodae</taxon>
        <taxon>Paniceae</taxon>
        <taxon>Panicinae</taxon>
        <taxon>Panicum</taxon>
        <taxon>Panicum sect. Hiantes</taxon>
    </lineage>
</organism>
<feature type="region of interest" description="Disordered" evidence="13">
    <location>
        <begin position="533"/>
        <end position="562"/>
    </location>
</feature>
<evidence type="ECO:0000259" key="16">
    <source>
        <dbReference type="SMART" id="SM00079"/>
    </source>
</evidence>